<evidence type="ECO:0000256" key="2">
    <source>
        <dbReference type="ARBA" id="ARBA00006046"/>
    </source>
</evidence>
<evidence type="ECO:0000256" key="1">
    <source>
        <dbReference type="ARBA" id="ARBA00004829"/>
    </source>
</evidence>
<dbReference type="Gene3D" id="3.50.50.60">
    <property type="entry name" value="FAD/NAD(P)-binding domain"/>
    <property type="match status" value="2"/>
</dbReference>
<dbReference type="InterPro" id="IPR036188">
    <property type="entry name" value="FAD/NAD-bd_sf"/>
</dbReference>
<sequence length="513" mass="55568">MNTKRVVVIGAGVGGLVTAIDLARQGLEVTVVEKAQGPGGKMREIQVGGAGIDAGPTLFTMAWVFEDLFADAGTSLSDYIRLERAEVLARHAWSETEQLDLYADLERSADAVARFAGPHEGRRFREFSARAKQIYDTLEGPFLRSSRPNPLSLVNRVGLGRLGDLRKIKPYTMMWDSLCDYFQDPRLRALFGRYATYIGSSPLQTPATLMLMAQVEQNGIWLVNGGMFALTKALERLAIERGVAFRFGSEVRSIQVENGRAKAVVLENGERLDGDALVLNADVASLAAGLFGNGVAKASAPVPASQRSLSLMAWTVNATTSGFPLVRHSYFYSQDYVAEFRDVFERRRLPGAPTVYVCAQDRNDKDGQGPAGPERLLLLIYAPSNGDTHTYEQAEIEQCEELTFSYLERFGLRIDRGPGTSVLTTPSQFHRIFPATGGAIYGRAAHGWLASFTRPASRSRVPGLYLAGGSVHPGPGVPMAGISGRLAAATLISDLASTGRSRKTVTLGGTSTR</sequence>
<name>A0ABV4BHJ5_9GAMM</name>
<keyword evidence="8" id="KW-1185">Reference proteome</keyword>
<dbReference type="EMBL" id="JBDKXB010000035">
    <property type="protein sequence ID" value="MEY6433991.1"/>
    <property type="molecule type" value="Genomic_DNA"/>
</dbReference>
<dbReference type="PANTHER" id="PTHR43734">
    <property type="entry name" value="PHYTOENE DESATURASE"/>
    <property type="match status" value="1"/>
</dbReference>
<feature type="domain" description="Amine oxidase" evidence="6">
    <location>
        <begin position="14"/>
        <end position="491"/>
    </location>
</feature>
<dbReference type="RefSeq" id="WP_369668374.1">
    <property type="nucleotide sequence ID" value="NZ_JBDKXB010000035.1"/>
</dbReference>
<keyword evidence="4 5" id="KW-0560">Oxidoreductase</keyword>
<dbReference type="SUPFAM" id="SSF51905">
    <property type="entry name" value="FAD/NAD(P)-binding domain"/>
    <property type="match status" value="1"/>
</dbReference>
<dbReference type="GO" id="GO:0016491">
    <property type="term" value="F:oxidoreductase activity"/>
    <property type="evidence" value="ECO:0007669"/>
    <property type="project" value="UniProtKB-KW"/>
</dbReference>
<keyword evidence="3 5" id="KW-0125">Carotenoid biosynthesis</keyword>
<evidence type="ECO:0000313" key="8">
    <source>
        <dbReference type="Proteomes" id="UP001564408"/>
    </source>
</evidence>
<evidence type="ECO:0000259" key="6">
    <source>
        <dbReference type="Pfam" id="PF01593"/>
    </source>
</evidence>
<dbReference type="NCBIfam" id="TIGR02734">
    <property type="entry name" value="crtI_fam"/>
    <property type="match status" value="1"/>
</dbReference>
<dbReference type="EC" id="1.3.99.27" evidence="7"/>
<dbReference type="Pfam" id="PF01593">
    <property type="entry name" value="Amino_oxidase"/>
    <property type="match status" value="1"/>
</dbReference>
<proteinExistence type="inferred from homology"/>
<dbReference type="NCBIfam" id="NF045637">
    <property type="entry name" value="carotdesatCrtDProt"/>
    <property type="match status" value="1"/>
</dbReference>
<dbReference type="Proteomes" id="UP001564408">
    <property type="component" value="Unassembled WGS sequence"/>
</dbReference>
<comment type="similarity">
    <text evidence="2 5">Belongs to the carotenoid/retinoid oxidoreductase family.</text>
</comment>
<comment type="caution">
    <text evidence="7">The sequence shown here is derived from an EMBL/GenBank/DDBJ whole genome shotgun (WGS) entry which is preliminary data.</text>
</comment>
<accession>A0ABV4BHJ5</accession>
<comment type="pathway">
    <text evidence="1 5">Carotenoid biosynthesis.</text>
</comment>
<evidence type="ECO:0000256" key="5">
    <source>
        <dbReference type="RuleBase" id="RU362075"/>
    </source>
</evidence>
<evidence type="ECO:0000256" key="3">
    <source>
        <dbReference type="ARBA" id="ARBA00022746"/>
    </source>
</evidence>
<protein>
    <submittedName>
        <fullName evidence="7">1-hydroxycarotenoid 3,4-desaturase CrtD</fullName>
        <ecNumber evidence="7">1.3.99.27</ecNumber>
    </submittedName>
</protein>
<dbReference type="PANTHER" id="PTHR43734:SF7">
    <property type="entry name" value="4,4'-DIAPONEUROSPORENE OXYGENASE"/>
    <property type="match status" value="1"/>
</dbReference>
<reference evidence="7 8" key="1">
    <citation type="submission" date="2024-05" db="EMBL/GenBank/DDBJ databases">
        <title>Genome Sequence and Characterization of the New Strain Purple Sulfur Bacterium of Genus Thioalkalicoccus.</title>
        <authorList>
            <person name="Bryantseva I.A."/>
            <person name="Kyndt J.A."/>
            <person name="Imhoff J.F."/>
        </authorList>
    </citation>
    <scope>NUCLEOTIDE SEQUENCE [LARGE SCALE GENOMIC DNA]</scope>
    <source>
        <strain evidence="7 8">Um2</strain>
    </source>
</reference>
<evidence type="ECO:0000256" key="4">
    <source>
        <dbReference type="ARBA" id="ARBA00023002"/>
    </source>
</evidence>
<evidence type="ECO:0000313" key="7">
    <source>
        <dbReference type="EMBL" id="MEY6433991.1"/>
    </source>
</evidence>
<dbReference type="InterPro" id="IPR002937">
    <property type="entry name" value="Amino_oxidase"/>
</dbReference>
<dbReference type="InterPro" id="IPR014105">
    <property type="entry name" value="Carotenoid/retinoid_OxRdtase"/>
</dbReference>
<gene>
    <name evidence="7" type="primary">crtD</name>
    <name evidence="7" type="ORF">ABC977_16420</name>
</gene>
<organism evidence="7 8">
    <name type="scientific">Thioalkalicoccus limnaeus</name>
    <dbReference type="NCBI Taxonomy" id="120681"/>
    <lineage>
        <taxon>Bacteria</taxon>
        <taxon>Pseudomonadati</taxon>
        <taxon>Pseudomonadota</taxon>
        <taxon>Gammaproteobacteria</taxon>
        <taxon>Chromatiales</taxon>
        <taxon>Chromatiaceae</taxon>
        <taxon>Thioalkalicoccus</taxon>
    </lineage>
</organism>
<dbReference type="InterPro" id="IPR054841">
    <property type="entry name" value="carotdesatCrtD"/>
</dbReference>